<dbReference type="PANTHER" id="PTHR43081">
    <property type="entry name" value="ADENYLATE CYCLASE, TERMINAL-DIFFERENTIATION SPECIFIC-RELATED"/>
    <property type="match status" value="1"/>
</dbReference>
<evidence type="ECO:0000256" key="13">
    <source>
        <dbReference type="ARBA" id="ARBA00022998"/>
    </source>
</evidence>
<evidence type="ECO:0000259" key="21">
    <source>
        <dbReference type="PROSITE" id="PS50125"/>
    </source>
</evidence>
<dbReference type="GO" id="GO:0016020">
    <property type="term" value="C:membrane"/>
    <property type="evidence" value="ECO:0007669"/>
    <property type="project" value="UniProtKB-SubCell"/>
</dbReference>
<keyword evidence="9" id="KW-0547">Nucleotide-binding</keyword>
<keyword evidence="12 20" id="KW-1133">Transmembrane helix</keyword>
<dbReference type="InterPro" id="IPR050697">
    <property type="entry name" value="Adenylyl/Guanylyl_Cyclase_3/4"/>
</dbReference>
<dbReference type="CDD" id="cd07556">
    <property type="entry name" value="Nucleotidyl_cyc_III"/>
    <property type="match status" value="1"/>
</dbReference>
<dbReference type="Pfam" id="PF25495">
    <property type="entry name" value="Peripla_BP_A-cyclase_1"/>
    <property type="match status" value="1"/>
</dbReference>
<comment type="catalytic activity">
    <reaction evidence="1">
        <text>ATP = 3',5'-cyclic AMP + diphosphate</text>
        <dbReference type="Rhea" id="RHEA:15389"/>
        <dbReference type="ChEBI" id="CHEBI:30616"/>
        <dbReference type="ChEBI" id="CHEBI:33019"/>
        <dbReference type="ChEBI" id="CHEBI:58165"/>
        <dbReference type="EC" id="4.6.1.1"/>
    </reaction>
</comment>
<reference evidence="23" key="1">
    <citation type="submission" date="2011-07" db="EMBL/GenBank/DDBJ databases">
        <title>Divergent evolution of antigenic variation in African trypanosomes.</title>
        <authorList>
            <person name="Jackson A.P."/>
            <person name="Berry A."/>
            <person name="Allison H.C."/>
            <person name="Burton P."/>
            <person name="Anderson J."/>
            <person name="Aslett M."/>
            <person name="Brown R."/>
            <person name="Corton N."/>
            <person name="Harris D."/>
            <person name="Hauser H."/>
            <person name="Gamble J."/>
            <person name="Gilderthorp R."/>
            <person name="McQuillan J."/>
            <person name="Quail M.A."/>
            <person name="Sanders M."/>
            <person name="Van Tonder A."/>
            <person name="Ginger M.L."/>
            <person name="Donelson J.E."/>
            <person name="Field M.C."/>
            <person name="Barry J.D."/>
            <person name="Berriman M."/>
            <person name="Hertz-Fowler C."/>
        </authorList>
    </citation>
    <scope>NUCLEOTIDE SEQUENCE [LARGE SCALE GENOMIC DNA]</scope>
    <source>
        <strain evidence="23">IL3000</strain>
    </source>
</reference>
<keyword evidence="17" id="KW-0456">Lyase</keyword>
<dbReference type="GO" id="GO:0004016">
    <property type="term" value="F:adenylate cyclase activity"/>
    <property type="evidence" value="ECO:0007669"/>
    <property type="project" value="UniProtKB-EC"/>
</dbReference>
<keyword evidence="7 20" id="KW-0812">Transmembrane</keyword>
<evidence type="ECO:0000313" key="23">
    <source>
        <dbReference type="Proteomes" id="UP000000702"/>
    </source>
</evidence>
<evidence type="ECO:0000313" key="22">
    <source>
        <dbReference type="EMBL" id="CCD12859.1"/>
    </source>
</evidence>
<evidence type="ECO:0000256" key="3">
    <source>
        <dbReference type="ARBA" id="ARBA00002708"/>
    </source>
</evidence>
<keyword evidence="23" id="KW-1185">Reference proteome</keyword>
<keyword evidence="11" id="KW-0460">Magnesium</keyword>
<keyword evidence="10" id="KW-0067">ATP-binding</keyword>
<dbReference type="EC" id="4.6.1.1" evidence="6"/>
<comment type="caution">
    <text evidence="22">The sequence shown here is derived from an EMBL/GenBank/DDBJ whole genome shotgun (WGS) entry which is preliminary data.</text>
</comment>
<dbReference type="InterPro" id="IPR029787">
    <property type="entry name" value="Nucleotide_cyclase"/>
</dbReference>
<dbReference type="AlphaFoldDB" id="F9W6Q2"/>
<feature type="transmembrane region" description="Helical" evidence="20">
    <location>
        <begin position="857"/>
        <end position="880"/>
    </location>
</feature>
<evidence type="ECO:0000256" key="10">
    <source>
        <dbReference type="ARBA" id="ARBA00022840"/>
    </source>
</evidence>
<evidence type="ECO:0000256" key="9">
    <source>
        <dbReference type="ARBA" id="ARBA00022741"/>
    </source>
</evidence>
<evidence type="ECO:0000256" key="16">
    <source>
        <dbReference type="ARBA" id="ARBA00023180"/>
    </source>
</evidence>
<evidence type="ECO:0000256" key="20">
    <source>
        <dbReference type="SAM" id="Phobius"/>
    </source>
</evidence>
<dbReference type="Gene3D" id="3.30.70.1230">
    <property type="entry name" value="Nucleotide cyclase"/>
    <property type="match status" value="1"/>
</dbReference>
<dbReference type="Pfam" id="PF25493">
    <property type="entry name" value="Peripla_BP_A-cyclase"/>
    <property type="match status" value="1"/>
</dbReference>
<evidence type="ECO:0000256" key="19">
    <source>
        <dbReference type="ARBA" id="ARBA00032637"/>
    </source>
</evidence>
<dbReference type="FunFam" id="3.30.70.1230:FF:000022">
    <property type="entry name" value="Receptor-type adenylate cyclase GRESAG 4, putative"/>
    <property type="match status" value="1"/>
</dbReference>
<evidence type="ECO:0000256" key="7">
    <source>
        <dbReference type="ARBA" id="ARBA00022692"/>
    </source>
</evidence>
<dbReference type="SMART" id="SM00044">
    <property type="entry name" value="CYCc"/>
    <property type="match status" value="1"/>
</dbReference>
<sequence length="1241" mass="135985">MCALVSHGNGRHSPLSYWDVVLEWAMRGALHRSSRRRVSHVSATVLSLLLLLLSLLRVCAEDAVPTVHVVSLMYDTSDDVNVINAINAGFDASVSARGWKTSSVARISVTRPNSYNTSVGDILQQGIQKSDGKLLIALGPLSTENVAAALPALKKNNVVGFAAMAYSNEARGWNPNLYFLDVGPVAELLALIRYAVARMGVVRLGMAYMRDGNGMESYESAVNILSMMGRELCGTFVVASGKGDHVSEDAEWEKFIKTRPQAVLLFANVMDDTTVWFINKMVQDDRAAGVYVLAPTRLQGFLYRAWNSALNSTGAQLTAGQLITAGAVPLANDNTSAMIQRFQKEMDSYLGTNEDWSGFAKPKHYLEDEGIGEMMVVGWLAGEILTQALNSNMQLTNRTAFMESLYMQRRYVIDDFVVGDFGGNCTDGAAQRGATCHCNQGGSMVYLKNVVEGFRLEPLPSGYLSWDLKDCTSESVEVGAPLLALFVVVTDDAIASRATVRWFTGAVALDDATGSADDRIFLHPLEVTKANATAALENLRDTKVVSAVFGVVPGEMLNTPDMTFINPMVLTPRVNTFRRNVLDILPVIAQQLYVLAVYMSNTSLGKVKAFIRGDHAAAMEDVLEKSLVTFGLTLESATTLSYDVPMAPQLPKSGDVFTIGLAASDIPEIADHLQRHRRLRVFVPFNDIALLYDEFLSAFNATPQSIESSSRLLFSTSLPHWADRSSQSLTVINFHKLVVNESCWTPLTYLGFATARLLQTILPRMQKVSPELLSDFFFEESNIKVDDTWYGPFIDTECISGGAASANNCASNFGASNLSVWSMARVLNASVPVLQQGITPSLEYAIKAEGRLTRSQVIGVIVGSVLAVLLLVALCVLLYLSLGNTRDNDRAPMESSDPVTLIFTDIESSTAQWAAYPELMPDAVAAHHRMIRQVAGRYNCYEVKTVGDSFMIASKSPFAAVQLARDIQCCFLHHDWGTNLFDEFYRMFEEGRASSGEGYRPVTACLDPDVYRELWNGLRVRIGIHTGLCDIRHDEVTKGYDYYGHTPNMAARTESVANGGQVLLTEATYLALSTAEREQTDVTSLGLVPLRGMAAPVGMYQLDAVPGRSFAALRLDREYFFDDDEGTTTSTSDHSSARTELSESAQIIVTALQSLLSTFKAPQREKLLMPYCERWRVPLPRKGAAAWDDGYCEEVVRRIAMKVGRVADHGAHSASDASSSTHPSSSVIVISYLGPNYHEDY</sequence>
<keyword evidence="8" id="KW-0479">Metal-binding</keyword>
<dbReference type="SUPFAM" id="SSF53822">
    <property type="entry name" value="Periplasmic binding protein-like I"/>
    <property type="match status" value="1"/>
</dbReference>
<keyword evidence="15" id="KW-0675">Receptor</keyword>
<comment type="cofactor">
    <cofactor evidence="2">
        <name>Mg(2+)</name>
        <dbReference type="ChEBI" id="CHEBI:18420"/>
    </cofactor>
</comment>
<reference evidence="22 23" key="2">
    <citation type="journal article" date="2012" name="Proc. Natl. Acad. Sci. U.S.A.">
        <title>Antigenic diversity is generated by distinct evolutionary mechanisms in African trypanosome species.</title>
        <authorList>
            <person name="Jackson A.P."/>
            <person name="Berry A."/>
            <person name="Aslett M."/>
            <person name="Allison H.C."/>
            <person name="Burton P."/>
            <person name="Vavrova-Anderson J."/>
            <person name="Brown R."/>
            <person name="Browne H."/>
            <person name="Corton N."/>
            <person name="Hauser H."/>
            <person name="Gamble J."/>
            <person name="Gilderthorp R."/>
            <person name="Marcello L."/>
            <person name="McQuillan J."/>
            <person name="Otto T.D."/>
            <person name="Quail M.A."/>
            <person name="Sanders M.J."/>
            <person name="van Tonder A."/>
            <person name="Ginger M.L."/>
            <person name="Field M.C."/>
            <person name="Barry J.D."/>
            <person name="Hertz-Fowler C."/>
            <person name="Berriman M."/>
        </authorList>
    </citation>
    <scope>NUCLEOTIDE SEQUENCE [LARGE SCALE GENOMIC DNA]</scope>
    <source>
        <strain evidence="22 23">IL3000</strain>
    </source>
</reference>
<dbReference type="InterPro" id="IPR028082">
    <property type="entry name" value="Peripla_BP_I"/>
</dbReference>
<comment type="similarity">
    <text evidence="5">Belongs to the adenylyl cyclase class-3 family.</text>
</comment>
<evidence type="ECO:0000256" key="8">
    <source>
        <dbReference type="ARBA" id="ARBA00022723"/>
    </source>
</evidence>
<dbReference type="GO" id="GO:0035556">
    <property type="term" value="P:intracellular signal transduction"/>
    <property type="evidence" value="ECO:0007669"/>
    <property type="project" value="InterPro"/>
</dbReference>
<dbReference type="PANTHER" id="PTHR43081:SF1">
    <property type="entry name" value="ADENYLATE CYCLASE, TERMINAL-DIFFERENTIATION SPECIFIC"/>
    <property type="match status" value="1"/>
</dbReference>
<dbReference type="InterPro" id="IPR057399">
    <property type="entry name" value="GRESAG4.1/3_peripasmic_1"/>
</dbReference>
<comment type="subcellular location">
    <subcellularLocation>
        <location evidence="4">Membrane</location>
        <topology evidence="4">Multi-pass membrane protein</topology>
    </subcellularLocation>
</comment>
<gene>
    <name evidence="22" type="ORF">TCIL3000_0_37000</name>
</gene>
<comment type="function">
    <text evidence="3">Could act as a receptor for an unknown ligand.</text>
</comment>
<evidence type="ECO:0000256" key="18">
    <source>
        <dbReference type="ARBA" id="ARBA00032597"/>
    </source>
</evidence>
<dbReference type="InterPro" id="IPR001054">
    <property type="entry name" value="A/G_cyclase"/>
</dbReference>
<evidence type="ECO:0000256" key="15">
    <source>
        <dbReference type="ARBA" id="ARBA00023170"/>
    </source>
</evidence>
<dbReference type="GO" id="GO:0005524">
    <property type="term" value="F:ATP binding"/>
    <property type="evidence" value="ECO:0007669"/>
    <property type="project" value="UniProtKB-KW"/>
</dbReference>
<dbReference type="Gene3D" id="3.40.50.2300">
    <property type="match status" value="2"/>
</dbReference>
<evidence type="ECO:0000256" key="4">
    <source>
        <dbReference type="ARBA" id="ARBA00004141"/>
    </source>
</evidence>
<dbReference type="GO" id="GO:0006171">
    <property type="term" value="P:cAMP biosynthetic process"/>
    <property type="evidence" value="ECO:0007669"/>
    <property type="project" value="UniProtKB-KW"/>
</dbReference>
<organism evidence="22 23">
    <name type="scientific">Trypanosoma congolense (strain IL3000)</name>
    <dbReference type="NCBI Taxonomy" id="1068625"/>
    <lineage>
        <taxon>Eukaryota</taxon>
        <taxon>Discoba</taxon>
        <taxon>Euglenozoa</taxon>
        <taxon>Kinetoplastea</taxon>
        <taxon>Metakinetoplastina</taxon>
        <taxon>Trypanosomatida</taxon>
        <taxon>Trypanosomatidae</taxon>
        <taxon>Trypanosoma</taxon>
        <taxon>Nannomonas</taxon>
    </lineage>
</organism>
<proteinExistence type="inferred from homology"/>
<dbReference type="InterPro" id="IPR057398">
    <property type="entry name" value="GRESAG4.1/3_peripasmic_2"/>
</dbReference>
<evidence type="ECO:0000256" key="1">
    <source>
        <dbReference type="ARBA" id="ARBA00001593"/>
    </source>
</evidence>
<dbReference type="SUPFAM" id="SSF55073">
    <property type="entry name" value="Nucleotide cyclase"/>
    <property type="match status" value="1"/>
</dbReference>
<protein>
    <recommendedName>
        <fullName evidence="6">adenylate cyclase</fullName>
        <ecNumber evidence="6">4.6.1.1</ecNumber>
    </recommendedName>
    <alternativeName>
        <fullName evidence="18">ATP pyrophosphate-lyase</fullName>
    </alternativeName>
    <alternativeName>
        <fullName evidence="19">Adenylyl cyclase</fullName>
    </alternativeName>
</protein>
<dbReference type="Pfam" id="PF00211">
    <property type="entry name" value="Guanylate_cyc"/>
    <property type="match status" value="1"/>
</dbReference>
<feature type="domain" description="Guanylate cyclase" evidence="21">
    <location>
        <begin position="900"/>
        <end position="1054"/>
    </location>
</feature>
<evidence type="ECO:0000256" key="12">
    <source>
        <dbReference type="ARBA" id="ARBA00022989"/>
    </source>
</evidence>
<keyword evidence="14 20" id="KW-0472">Membrane</keyword>
<evidence type="ECO:0000256" key="14">
    <source>
        <dbReference type="ARBA" id="ARBA00023136"/>
    </source>
</evidence>
<dbReference type="PROSITE" id="PS50125">
    <property type="entry name" value="GUANYLATE_CYCLASE_2"/>
    <property type="match status" value="1"/>
</dbReference>
<evidence type="ECO:0000256" key="2">
    <source>
        <dbReference type="ARBA" id="ARBA00001946"/>
    </source>
</evidence>
<name>F9W6Q2_TRYCI</name>
<evidence type="ECO:0000256" key="17">
    <source>
        <dbReference type="ARBA" id="ARBA00023239"/>
    </source>
</evidence>
<evidence type="ECO:0000256" key="11">
    <source>
        <dbReference type="ARBA" id="ARBA00022842"/>
    </source>
</evidence>
<accession>F9W6Q2</accession>
<evidence type="ECO:0000256" key="6">
    <source>
        <dbReference type="ARBA" id="ARBA00012201"/>
    </source>
</evidence>
<dbReference type="EMBL" id="CAEQ01000911">
    <property type="protein sequence ID" value="CCD12859.1"/>
    <property type="molecule type" value="Genomic_DNA"/>
</dbReference>
<dbReference type="GO" id="GO:0046872">
    <property type="term" value="F:metal ion binding"/>
    <property type="evidence" value="ECO:0007669"/>
    <property type="project" value="UniProtKB-KW"/>
</dbReference>
<keyword evidence="16" id="KW-0325">Glycoprotein</keyword>
<keyword evidence="13" id="KW-0115">cAMP biosynthesis</keyword>
<dbReference type="VEuPathDB" id="TriTrypDB:TcIL3000_0_37000"/>
<dbReference type="Proteomes" id="UP000000702">
    <property type="component" value="Unassembled WGS sequence"/>
</dbReference>
<evidence type="ECO:0000256" key="5">
    <source>
        <dbReference type="ARBA" id="ARBA00005381"/>
    </source>
</evidence>
<dbReference type="OMA" id="THGTINA"/>